<protein>
    <submittedName>
        <fullName evidence="1">Uncharacterized protein</fullName>
    </submittedName>
</protein>
<name>A0ABX0ZKN3_9ACTN</name>
<reference evidence="1 2" key="1">
    <citation type="submission" date="2020-03" db="EMBL/GenBank/DDBJ databases">
        <title>WGS of actinomycetes isolated from Thailand.</title>
        <authorList>
            <person name="Thawai C."/>
        </authorList>
    </citation>
    <scope>NUCLEOTIDE SEQUENCE [LARGE SCALE GENOMIC DNA]</scope>
    <source>
        <strain evidence="1 2">PRB2-1</strain>
    </source>
</reference>
<accession>A0ABX0ZKN3</accession>
<organism evidence="1 2">
    <name type="scientific">Actinacidiphila epipremni</name>
    <dbReference type="NCBI Taxonomy" id="2053013"/>
    <lineage>
        <taxon>Bacteria</taxon>
        <taxon>Bacillati</taxon>
        <taxon>Actinomycetota</taxon>
        <taxon>Actinomycetes</taxon>
        <taxon>Kitasatosporales</taxon>
        <taxon>Streptomycetaceae</taxon>
        <taxon>Actinacidiphila</taxon>
    </lineage>
</organism>
<gene>
    <name evidence="1" type="ORF">HCN08_02080</name>
</gene>
<sequence>MDSKANYFVPAAWNGTHLKDGPGGSMSVSVTKAGTLSLSATGTAEFSTSALFAKAKVSVSSTVATSVSVTVGHTYSHTITAGKYGNAQYGSWGYKITWSEYINNGPACLSHLYATGSATLPTDSTGWKYWETAS</sequence>
<comment type="caution">
    <text evidence="1">The sequence shown here is derived from an EMBL/GenBank/DDBJ whole genome shotgun (WGS) entry which is preliminary data.</text>
</comment>
<evidence type="ECO:0000313" key="1">
    <source>
        <dbReference type="EMBL" id="NJP42208.1"/>
    </source>
</evidence>
<proteinExistence type="predicted"/>
<keyword evidence="2" id="KW-1185">Reference proteome</keyword>
<dbReference type="Proteomes" id="UP000734511">
    <property type="component" value="Unassembled WGS sequence"/>
</dbReference>
<evidence type="ECO:0000313" key="2">
    <source>
        <dbReference type="Proteomes" id="UP000734511"/>
    </source>
</evidence>
<dbReference type="EMBL" id="JAATEJ010000001">
    <property type="protein sequence ID" value="NJP42208.1"/>
    <property type="molecule type" value="Genomic_DNA"/>
</dbReference>